<reference evidence="3 4" key="1">
    <citation type="submission" date="2016-07" db="EMBL/GenBank/DDBJ databases">
        <title>Pervasive Adenine N6-methylation of Active Genes in Fungi.</title>
        <authorList>
            <consortium name="DOE Joint Genome Institute"/>
            <person name="Mondo S.J."/>
            <person name="Dannebaum R.O."/>
            <person name="Kuo R.C."/>
            <person name="Labutti K."/>
            <person name="Haridas S."/>
            <person name="Kuo A."/>
            <person name="Salamov A."/>
            <person name="Ahrendt S.R."/>
            <person name="Lipzen A."/>
            <person name="Sullivan W."/>
            <person name="Andreopoulos W.B."/>
            <person name="Clum A."/>
            <person name="Lindquist E."/>
            <person name="Daum C."/>
            <person name="Ramamoorthy G.K."/>
            <person name="Gryganskyi A."/>
            <person name="Culley D."/>
            <person name="Magnuson J.K."/>
            <person name="James T.Y."/>
            <person name="O'Malley M.A."/>
            <person name="Stajich J.E."/>
            <person name="Spatafora J.W."/>
            <person name="Visel A."/>
            <person name="Grigoriev I.V."/>
        </authorList>
    </citation>
    <scope>NUCLEOTIDE SEQUENCE [LARGE SCALE GENOMIC DNA]</scope>
    <source>
        <strain evidence="3 4">68-887.2</strain>
    </source>
</reference>
<feature type="transmembrane region" description="Helical" evidence="2">
    <location>
        <begin position="140"/>
        <end position="160"/>
    </location>
</feature>
<feature type="compositionally biased region" description="Polar residues" evidence="1">
    <location>
        <begin position="66"/>
        <end position="79"/>
    </location>
</feature>
<keyword evidence="2" id="KW-0472">Membrane</keyword>
<name>A0A1Y2AWL2_9TREE</name>
<keyword evidence="2" id="KW-0812">Transmembrane</keyword>
<feature type="region of interest" description="Disordered" evidence="1">
    <location>
        <begin position="57"/>
        <end position="79"/>
    </location>
</feature>
<sequence>MSSPIHKYLFSPPPSPPRRPADLESGILPSSTRLTSLKTLLLPVDLIPRASLDAPALSELKPRSPRTPQNNQFTFDTTFPSRRSMQIDVEKSPRNLSPGTFETPRRKTEKTIASPPYLPTNVPSVPGAIPSTLPRPLLRLIFLASLLLSSALLLILVPAARLPSLRAASVSRRLALDEDGRAYYDINHKVGSFEEARDRDYTPPQIRVPKLSKRAVVPPGALELLTAGPPRTTRPAAGPRPLPSSHELLALQSYLLQSDYNILPQFTDPGAPLDANAVLSVGSHHLGKPGSAEEDAWLAELEAEHADNIVVWYGGNGVAQSPVEILSTLESIHGPTKKPTLIPCHGRADLALLRSIFNRFGVDIQRHPLIMIGTEPVVGDAEVLEEMSNSGRLNEMLAKIGWGKKETDKNAWKPKVAKVEKRELTEIELALKKR</sequence>
<evidence type="ECO:0000256" key="1">
    <source>
        <dbReference type="SAM" id="MobiDB-lite"/>
    </source>
</evidence>
<evidence type="ECO:0000313" key="3">
    <source>
        <dbReference type="EMBL" id="ORY26961.1"/>
    </source>
</evidence>
<comment type="caution">
    <text evidence="3">The sequence shown here is derived from an EMBL/GenBank/DDBJ whole genome shotgun (WGS) entry which is preliminary data.</text>
</comment>
<dbReference type="OrthoDB" id="423313at2759"/>
<dbReference type="AlphaFoldDB" id="A0A1Y2AWL2"/>
<organism evidence="3 4">
    <name type="scientific">Naematelia encephala</name>
    <dbReference type="NCBI Taxonomy" id="71784"/>
    <lineage>
        <taxon>Eukaryota</taxon>
        <taxon>Fungi</taxon>
        <taxon>Dikarya</taxon>
        <taxon>Basidiomycota</taxon>
        <taxon>Agaricomycotina</taxon>
        <taxon>Tremellomycetes</taxon>
        <taxon>Tremellales</taxon>
        <taxon>Naemateliaceae</taxon>
        <taxon>Naematelia</taxon>
    </lineage>
</organism>
<protein>
    <submittedName>
        <fullName evidence="3">Uncharacterized protein</fullName>
    </submittedName>
</protein>
<dbReference type="InParanoid" id="A0A1Y2AWL2"/>
<dbReference type="EMBL" id="MCFC01000042">
    <property type="protein sequence ID" value="ORY26961.1"/>
    <property type="molecule type" value="Genomic_DNA"/>
</dbReference>
<keyword evidence="2" id="KW-1133">Transmembrane helix</keyword>
<evidence type="ECO:0000313" key="4">
    <source>
        <dbReference type="Proteomes" id="UP000193986"/>
    </source>
</evidence>
<dbReference type="Proteomes" id="UP000193986">
    <property type="component" value="Unassembled WGS sequence"/>
</dbReference>
<accession>A0A1Y2AWL2</accession>
<feature type="region of interest" description="Disordered" evidence="1">
    <location>
        <begin position="1"/>
        <end position="30"/>
    </location>
</feature>
<keyword evidence="4" id="KW-1185">Reference proteome</keyword>
<evidence type="ECO:0000256" key="2">
    <source>
        <dbReference type="SAM" id="Phobius"/>
    </source>
</evidence>
<gene>
    <name evidence="3" type="ORF">BCR39DRAFT_539550</name>
</gene>
<proteinExistence type="predicted"/>
<feature type="region of interest" description="Disordered" evidence="1">
    <location>
        <begin position="92"/>
        <end position="118"/>
    </location>
</feature>